<evidence type="ECO:0000313" key="2">
    <source>
        <dbReference type="EMBL" id="NML44080.1"/>
    </source>
</evidence>
<accession>A0A848H4C0</accession>
<dbReference type="RefSeq" id="WP_169418242.1">
    <property type="nucleotide sequence ID" value="NZ_JABBFX010000001.1"/>
</dbReference>
<feature type="signal peptide" evidence="1">
    <location>
        <begin position="1"/>
        <end position="19"/>
    </location>
</feature>
<name>A0A848H4C0_9BURK</name>
<sequence>MMQSFTRWTLALAVPFALAGSVAGLNELGAFPGFASAGVQEVAPLGSAVSNPLSTLGVPPMAKAAVATAIAAAPDLHTQIKWVEVRNGKDMVMTPDATSRLLLVQAAAERANLAEVGLNYQDVYGLINAETSWLPRTGVGKTGTHSYGLAQFEPGTAKALGLKDPNDPVEAVYAAAMHMKTAAQWSAEKLSALKLPPQVYAEKLREGVSIYYNLSWKGRRAWNGMNTDKLPTPTLRHIENTRWGAQRAEFLAQQLGMGENAAS</sequence>
<gene>
    <name evidence="2" type="ORF">HHL11_09995</name>
</gene>
<reference evidence="2 3" key="1">
    <citation type="submission" date="2020-04" db="EMBL/GenBank/DDBJ databases">
        <title>Ramlibacter sp. G-1-2-2 isolated from soil.</title>
        <authorList>
            <person name="Dahal R.H."/>
        </authorList>
    </citation>
    <scope>NUCLEOTIDE SEQUENCE [LARGE SCALE GENOMIC DNA]</scope>
    <source>
        <strain evidence="2 3">G-1-2-2</strain>
    </source>
</reference>
<dbReference type="Gene3D" id="1.10.530.10">
    <property type="match status" value="1"/>
</dbReference>
<protein>
    <submittedName>
        <fullName evidence="2">Lytic transglycosylase domain-containing protein</fullName>
    </submittedName>
</protein>
<keyword evidence="3" id="KW-1185">Reference proteome</keyword>
<dbReference type="Proteomes" id="UP000541185">
    <property type="component" value="Unassembled WGS sequence"/>
</dbReference>
<dbReference type="InterPro" id="IPR023346">
    <property type="entry name" value="Lysozyme-like_dom_sf"/>
</dbReference>
<comment type="caution">
    <text evidence="2">The sequence shown here is derived from an EMBL/GenBank/DDBJ whole genome shotgun (WGS) entry which is preliminary data.</text>
</comment>
<organism evidence="2 3">
    <name type="scientific">Ramlibacter agri</name>
    <dbReference type="NCBI Taxonomy" id="2728837"/>
    <lineage>
        <taxon>Bacteria</taxon>
        <taxon>Pseudomonadati</taxon>
        <taxon>Pseudomonadota</taxon>
        <taxon>Betaproteobacteria</taxon>
        <taxon>Burkholderiales</taxon>
        <taxon>Comamonadaceae</taxon>
        <taxon>Ramlibacter</taxon>
    </lineage>
</organism>
<dbReference type="EMBL" id="JABBFX010000001">
    <property type="protein sequence ID" value="NML44080.1"/>
    <property type="molecule type" value="Genomic_DNA"/>
</dbReference>
<dbReference type="SUPFAM" id="SSF53955">
    <property type="entry name" value="Lysozyme-like"/>
    <property type="match status" value="1"/>
</dbReference>
<proteinExistence type="predicted"/>
<keyword evidence="1" id="KW-0732">Signal</keyword>
<dbReference type="AlphaFoldDB" id="A0A848H4C0"/>
<evidence type="ECO:0000256" key="1">
    <source>
        <dbReference type="SAM" id="SignalP"/>
    </source>
</evidence>
<feature type="chain" id="PRO_5032747826" evidence="1">
    <location>
        <begin position="20"/>
        <end position="263"/>
    </location>
</feature>
<evidence type="ECO:0000313" key="3">
    <source>
        <dbReference type="Proteomes" id="UP000541185"/>
    </source>
</evidence>